<reference evidence="2 3" key="1">
    <citation type="journal article" date="2019" name="Nat. Ecol. Evol.">
        <title>Megaphylogeny resolves global patterns of mushroom evolution.</title>
        <authorList>
            <person name="Varga T."/>
            <person name="Krizsan K."/>
            <person name="Foldi C."/>
            <person name="Dima B."/>
            <person name="Sanchez-Garcia M."/>
            <person name="Sanchez-Ramirez S."/>
            <person name="Szollosi G.J."/>
            <person name="Szarkandi J.G."/>
            <person name="Papp V."/>
            <person name="Albert L."/>
            <person name="Andreopoulos W."/>
            <person name="Angelini C."/>
            <person name="Antonin V."/>
            <person name="Barry K.W."/>
            <person name="Bougher N.L."/>
            <person name="Buchanan P."/>
            <person name="Buyck B."/>
            <person name="Bense V."/>
            <person name="Catcheside P."/>
            <person name="Chovatia M."/>
            <person name="Cooper J."/>
            <person name="Damon W."/>
            <person name="Desjardin D."/>
            <person name="Finy P."/>
            <person name="Geml J."/>
            <person name="Haridas S."/>
            <person name="Hughes K."/>
            <person name="Justo A."/>
            <person name="Karasinski D."/>
            <person name="Kautmanova I."/>
            <person name="Kiss B."/>
            <person name="Kocsube S."/>
            <person name="Kotiranta H."/>
            <person name="LaButti K.M."/>
            <person name="Lechner B.E."/>
            <person name="Liimatainen K."/>
            <person name="Lipzen A."/>
            <person name="Lukacs Z."/>
            <person name="Mihaltcheva S."/>
            <person name="Morgado L.N."/>
            <person name="Niskanen T."/>
            <person name="Noordeloos M.E."/>
            <person name="Ohm R.A."/>
            <person name="Ortiz-Santana B."/>
            <person name="Ovrebo C."/>
            <person name="Racz N."/>
            <person name="Riley R."/>
            <person name="Savchenko A."/>
            <person name="Shiryaev A."/>
            <person name="Soop K."/>
            <person name="Spirin V."/>
            <person name="Szebenyi C."/>
            <person name="Tomsovsky M."/>
            <person name="Tulloss R.E."/>
            <person name="Uehling J."/>
            <person name="Grigoriev I.V."/>
            <person name="Vagvolgyi C."/>
            <person name="Papp T."/>
            <person name="Martin F.M."/>
            <person name="Miettinen O."/>
            <person name="Hibbett D.S."/>
            <person name="Nagy L.G."/>
        </authorList>
    </citation>
    <scope>NUCLEOTIDE SEQUENCE [LARGE SCALE GENOMIC DNA]</scope>
    <source>
        <strain evidence="2 3">FP101781</strain>
    </source>
</reference>
<evidence type="ECO:0000313" key="2">
    <source>
        <dbReference type="EMBL" id="TEB19081.1"/>
    </source>
</evidence>
<accession>A0A4Y7SDS3</accession>
<comment type="caution">
    <text evidence="2">The sequence shown here is derived from an EMBL/GenBank/DDBJ whole genome shotgun (WGS) entry which is preliminary data.</text>
</comment>
<evidence type="ECO:0000256" key="1">
    <source>
        <dbReference type="SAM" id="MobiDB-lite"/>
    </source>
</evidence>
<protein>
    <submittedName>
        <fullName evidence="2">Uncharacterized protein</fullName>
    </submittedName>
</protein>
<dbReference type="EMBL" id="QPFP01000208">
    <property type="protein sequence ID" value="TEB19081.1"/>
    <property type="molecule type" value="Genomic_DNA"/>
</dbReference>
<organism evidence="2 3">
    <name type="scientific">Coprinellus micaceus</name>
    <name type="common">Glistening ink-cap mushroom</name>
    <name type="synonym">Coprinus micaceus</name>
    <dbReference type="NCBI Taxonomy" id="71717"/>
    <lineage>
        <taxon>Eukaryota</taxon>
        <taxon>Fungi</taxon>
        <taxon>Dikarya</taxon>
        <taxon>Basidiomycota</taxon>
        <taxon>Agaricomycotina</taxon>
        <taxon>Agaricomycetes</taxon>
        <taxon>Agaricomycetidae</taxon>
        <taxon>Agaricales</taxon>
        <taxon>Agaricineae</taxon>
        <taxon>Psathyrellaceae</taxon>
        <taxon>Coprinellus</taxon>
    </lineage>
</organism>
<keyword evidence="3" id="KW-1185">Reference proteome</keyword>
<sequence length="529" mass="57349">MSSHFVTCEGGPDASTLSEAHAFVTLVEHNFQQRPNSGCFSKPVEIITQVADLLELVDDGLSSGTLSSDQGTDDILAYMKSVEEGASLGANNFHPATPPSFTPNSSIPPAVPTIVEHSPSTPPRTPSPLPEPFEGPRPPILLAANAAYAAYTRGALQPNMDLLLQWSRRSSRRDKEPPKASIKGPNGLAAILPDLCPRLLSGKDSGQGLNDRCPHQFRGLPPSSYPHIDYRKVTRLLVDVTTPNSHAHLLPLAFCPLPATPLLNERPPLGPPPQLRRLVLISVTAKLWGFRAAQTPPSPHLCTLKSGALEEAIGQFLHHGGTPFHTHEYHALEHPPKSTSPFPVPTQESVFFPPAETASLLNAPPHDAGPGFFDEDDALFNPECRKRRSVELTPSNPELEPGMPSGFHGIKTPPPGGFVKLRKGVQKLGSLFRRDKDNSRVGGRTMGDSPIVDYLFLVHHEGMHKFFPYVMGGSAKQSMPCCVAARKIRAALGKDDLRDLLDHLVSHSQSSLAVTVPESPRRRRPAVQP</sequence>
<proteinExistence type="predicted"/>
<dbReference type="AlphaFoldDB" id="A0A4Y7SDS3"/>
<dbReference type="Proteomes" id="UP000298030">
    <property type="component" value="Unassembled WGS sequence"/>
</dbReference>
<gene>
    <name evidence="2" type="ORF">FA13DRAFT_1802633</name>
</gene>
<feature type="region of interest" description="Disordered" evidence="1">
    <location>
        <begin position="91"/>
        <end position="136"/>
    </location>
</feature>
<name>A0A4Y7SDS3_COPMI</name>
<feature type="compositionally biased region" description="Pro residues" evidence="1">
    <location>
        <begin position="120"/>
        <end position="136"/>
    </location>
</feature>
<evidence type="ECO:0000313" key="3">
    <source>
        <dbReference type="Proteomes" id="UP000298030"/>
    </source>
</evidence>